<dbReference type="GO" id="GO:0004252">
    <property type="term" value="F:serine-type endopeptidase activity"/>
    <property type="evidence" value="ECO:0007669"/>
    <property type="project" value="InterPro"/>
</dbReference>
<gene>
    <name evidence="2" type="ORF">HG543_53560</name>
</gene>
<dbReference type="Proteomes" id="UP000518300">
    <property type="component" value="Unassembled WGS sequence"/>
</dbReference>
<dbReference type="InterPro" id="IPR006199">
    <property type="entry name" value="LexA_DNA-bd_dom"/>
</dbReference>
<dbReference type="SUPFAM" id="SSF46785">
    <property type="entry name" value="Winged helix' DNA-binding domain"/>
    <property type="match status" value="1"/>
</dbReference>
<dbReference type="InterPro" id="IPR036390">
    <property type="entry name" value="WH_DNA-bd_sf"/>
</dbReference>
<evidence type="ECO:0000313" key="2">
    <source>
        <dbReference type="EMBL" id="NMO23623.1"/>
    </source>
</evidence>
<reference evidence="2 3" key="1">
    <citation type="submission" date="2020-04" db="EMBL/GenBank/DDBJ databases">
        <title>Draft genome of Pyxidicoccus fallax type strain.</title>
        <authorList>
            <person name="Whitworth D.E."/>
        </authorList>
    </citation>
    <scope>NUCLEOTIDE SEQUENCE [LARGE SCALE GENOMIC DNA]</scope>
    <source>
        <strain evidence="2 3">DSM 14698</strain>
    </source>
</reference>
<sequence length="84" mass="9579">MSIPSAPPPFTELQGQYLAFIYAYTKLNRRPPAEADMQRYFGTTPPTVHRMVLELERRGLIRRSAGQARSIELLLAPELLPVLR</sequence>
<protein>
    <submittedName>
        <fullName evidence="2">Helix-turn-helix domain-containing protein</fullName>
    </submittedName>
</protein>
<evidence type="ECO:0000259" key="1">
    <source>
        <dbReference type="Pfam" id="PF01726"/>
    </source>
</evidence>
<dbReference type="Pfam" id="PF01726">
    <property type="entry name" value="LexA_DNA_bind"/>
    <property type="match status" value="1"/>
</dbReference>
<keyword evidence="3" id="KW-1185">Reference proteome</keyword>
<dbReference type="GO" id="GO:0006508">
    <property type="term" value="P:proteolysis"/>
    <property type="evidence" value="ECO:0007669"/>
    <property type="project" value="InterPro"/>
</dbReference>
<organism evidence="2 3">
    <name type="scientific">Pyxidicoccus fallax</name>
    <dbReference type="NCBI Taxonomy" id="394095"/>
    <lineage>
        <taxon>Bacteria</taxon>
        <taxon>Pseudomonadati</taxon>
        <taxon>Myxococcota</taxon>
        <taxon>Myxococcia</taxon>
        <taxon>Myxococcales</taxon>
        <taxon>Cystobacterineae</taxon>
        <taxon>Myxococcaceae</taxon>
        <taxon>Pyxidicoccus</taxon>
    </lineage>
</organism>
<evidence type="ECO:0000313" key="3">
    <source>
        <dbReference type="Proteomes" id="UP000518300"/>
    </source>
</evidence>
<accession>A0A848M2C4</accession>
<proteinExistence type="predicted"/>
<name>A0A848M2C4_9BACT</name>
<dbReference type="AlphaFoldDB" id="A0A848M2C4"/>
<dbReference type="InterPro" id="IPR036388">
    <property type="entry name" value="WH-like_DNA-bd_sf"/>
</dbReference>
<comment type="caution">
    <text evidence="2">The sequence shown here is derived from an EMBL/GenBank/DDBJ whole genome shotgun (WGS) entry which is preliminary data.</text>
</comment>
<dbReference type="Gene3D" id="1.10.10.10">
    <property type="entry name" value="Winged helix-like DNA-binding domain superfamily/Winged helix DNA-binding domain"/>
    <property type="match status" value="1"/>
</dbReference>
<dbReference type="EMBL" id="JABBJJ010000695">
    <property type="protein sequence ID" value="NMO23623.1"/>
    <property type="molecule type" value="Genomic_DNA"/>
</dbReference>
<feature type="domain" description="LexA repressor DNA-binding" evidence="1">
    <location>
        <begin position="9"/>
        <end position="69"/>
    </location>
</feature>
<dbReference type="RefSeq" id="WP_169352664.1">
    <property type="nucleotide sequence ID" value="NZ_JABBJJ010000695.1"/>
</dbReference>